<gene>
    <name evidence="2" type="ORF">GHN86_03230</name>
</gene>
<accession>A0A6A7YUU6</accession>
<dbReference type="EMBL" id="WIWC01000003">
    <property type="protein sequence ID" value="MQT79089.1"/>
    <property type="molecule type" value="Genomic_DNA"/>
</dbReference>
<reference evidence="2" key="1">
    <citation type="submission" date="2019-10" db="EMBL/GenBank/DDBJ databases">
        <title>Evaluation of single-gene subtyping targets for Pseudomonas.</title>
        <authorList>
            <person name="Reichler S.J."/>
            <person name="Orsi R.H."/>
            <person name="Wiedmann M."/>
            <person name="Martin N.H."/>
            <person name="Murphy S.I."/>
        </authorList>
    </citation>
    <scope>NUCLEOTIDE SEQUENCE</scope>
    <source>
        <strain evidence="2">FSL R10-2339</strain>
    </source>
</reference>
<comment type="caution">
    <text evidence="2">The sequence shown here is derived from an EMBL/GenBank/DDBJ whole genome shotgun (WGS) entry which is preliminary data.</text>
</comment>
<evidence type="ECO:0000313" key="2">
    <source>
        <dbReference type="EMBL" id="MQT79089.1"/>
    </source>
</evidence>
<protein>
    <submittedName>
        <fullName evidence="2">Uncharacterized protein</fullName>
    </submittedName>
</protein>
<feature type="compositionally biased region" description="Basic and acidic residues" evidence="1">
    <location>
        <begin position="55"/>
        <end position="71"/>
    </location>
</feature>
<proteinExistence type="predicted"/>
<organism evidence="2">
    <name type="scientific">Pseudomonas helleri</name>
    <dbReference type="NCBI Taxonomy" id="1608996"/>
    <lineage>
        <taxon>Bacteria</taxon>
        <taxon>Pseudomonadati</taxon>
        <taxon>Pseudomonadota</taxon>
        <taxon>Gammaproteobacteria</taxon>
        <taxon>Pseudomonadales</taxon>
        <taxon>Pseudomonadaceae</taxon>
        <taxon>Pseudomonas</taxon>
    </lineage>
</organism>
<feature type="region of interest" description="Disordered" evidence="1">
    <location>
        <begin position="52"/>
        <end position="71"/>
    </location>
</feature>
<name>A0A6A7YUU6_9PSED</name>
<sequence length="71" mass="8082">MSSPDGYVCLHLQKASLAVRHALGWFAAQALASNDPGLLKIYRQHFVTHPMQEFAEPHKREQRKADKAKVR</sequence>
<dbReference type="AlphaFoldDB" id="A0A6A7YUU6"/>
<dbReference type="RefSeq" id="WP_153386108.1">
    <property type="nucleotide sequence ID" value="NZ_WIWC01000003.1"/>
</dbReference>
<evidence type="ECO:0000256" key="1">
    <source>
        <dbReference type="SAM" id="MobiDB-lite"/>
    </source>
</evidence>